<evidence type="ECO:0000313" key="6">
    <source>
        <dbReference type="Proteomes" id="UP000294003"/>
    </source>
</evidence>
<protein>
    <recommendedName>
        <fullName evidence="4">NmrA-like domain-containing protein</fullName>
    </recommendedName>
</protein>
<dbReference type="InterPro" id="IPR051164">
    <property type="entry name" value="NmrA-like_oxidored"/>
</dbReference>
<dbReference type="Gene3D" id="3.40.50.720">
    <property type="entry name" value="NAD(P)-binding Rossmann-like Domain"/>
    <property type="match status" value="1"/>
</dbReference>
<comment type="similarity">
    <text evidence="1">Belongs to the NmrA-type oxidoreductase family.</text>
</comment>
<evidence type="ECO:0000259" key="4">
    <source>
        <dbReference type="Pfam" id="PF05368"/>
    </source>
</evidence>
<dbReference type="CDD" id="cd05251">
    <property type="entry name" value="NmrA_like_SDR_a"/>
    <property type="match status" value="1"/>
</dbReference>
<keyword evidence="3" id="KW-0560">Oxidoreductase</keyword>
<dbReference type="PANTHER" id="PTHR42748:SF30">
    <property type="entry name" value="NMRA-LIKE DOMAIN-CONTAINING PROTEIN"/>
    <property type="match status" value="1"/>
</dbReference>
<keyword evidence="6" id="KW-1185">Reference proteome</keyword>
<dbReference type="InterPro" id="IPR036291">
    <property type="entry name" value="NAD(P)-bd_dom_sf"/>
</dbReference>
<dbReference type="EMBL" id="QJNS01000278">
    <property type="protein sequence ID" value="RYO80750.1"/>
    <property type="molecule type" value="Genomic_DNA"/>
</dbReference>
<gene>
    <name evidence="5" type="ORF">DL762_007498</name>
</gene>
<reference evidence="5 6" key="1">
    <citation type="submission" date="2018-06" db="EMBL/GenBank/DDBJ databases">
        <title>Complete Genomes of Monosporascus.</title>
        <authorList>
            <person name="Robinson A.J."/>
            <person name="Natvig D.O."/>
        </authorList>
    </citation>
    <scope>NUCLEOTIDE SEQUENCE [LARGE SCALE GENOMIC DNA]</scope>
    <source>
        <strain evidence="5 6">CBS 609.92</strain>
    </source>
</reference>
<keyword evidence="2" id="KW-0521">NADP</keyword>
<name>A0ABY0H391_9PEZI</name>
<dbReference type="Proteomes" id="UP000294003">
    <property type="component" value="Unassembled WGS sequence"/>
</dbReference>
<evidence type="ECO:0000313" key="5">
    <source>
        <dbReference type="EMBL" id="RYO80750.1"/>
    </source>
</evidence>
<evidence type="ECO:0000256" key="3">
    <source>
        <dbReference type="ARBA" id="ARBA00023002"/>
    </source>
</evidence>
<evidence type="ECO:0000256" key="1">
    <source>
        <dbReference type="ARBA" id="ARBA00006328"/>
    </source>
</evidence>
<organism evidence="5 6">
    <name type="scientific">Monosporascus cannonballus</name>
    <dbReference type="NCBI Taxonomy" id="155416"/>
    <lineage>
        <taxon>Eukaryota</taxon>
        <taxon>Fungi</taxon>
        <taxon>Dikarya</taxon>
        <taxon>Ascomycota</taxon>
        <taxon>Pezizomycotina</taxon>
        <taxon>Sordariomycetes</taxon>
        <taxon>Xylariomycetidae</taxon>
        <taxon>Xylariales</taxon>
        <taxon>Xylariales incertae sedis</taxon>
        <taxon>Monosporascus</taxon>
    </lineage>
</organism>
<sequence length="311" mass="34074">MVKALIIGATGKQGGATARSLLKAGHDVHALVRTPDSEAAQALKSQGAVLFEGNTDDLDAIKAAMAGTSAVFWISLPSFTDWQEEVRGTKNIVDAAKQSGSVEHLIYSTVGMIEHVKEVSQWDANPSLKLYWENKIAGEECVRSAGLKYYTILRPHEFMSNLVLPLAAFQFPDMTSTGVWNSAFPPGFRNLYIDTEDIGRVAVAALLNPEGWNGREVEIAAERVPVGQVIELISAAAGKRLSLRTLGEEEALKASEQNPVLSGQLCRLKYAELHAEWDTQPIDDFGLGFKTLKQFLEENKELVVETYKNVK</sequence>
<proteinExistence type="inferred from homology"/>
<dbReference type="InterPro" id="IPR008030">
    <property type="entry name" value="NmrA-like"/>
</dbReference>
<comment type="caution">
    <text evidence="5">The sequence shown here is derived from an EMBL/GenBank/DDBJ whole genome shotgun (WGS) entry which is preliminary data.</text>
</comment>
<dbReference type="SUPFAM" id="SSF51735">
    <property type="entry name" value="NAD(P)-binding Rossmann-fold domains"/>
    <property type="match status" value="1"/>
</dbReference>
<dbReference type="Pfam" id="PF05368">
    <property type="entry name" value="NmrA"/>
    <property type="match status" value="1"/>
</dbReference>
<feature type="domain" description="NmrA-like" evidence="4">
    <location>
        <begin position="5"/>
        <end position="253"/>
    </location>
</feature>
<dbReference type="PANTHER" id="PTHR42748">
    <property type="entry name" value="NITROGEN METABOLITE REPRESSION PROTEIN NMRA FAMILY MEMBER"/>
    <property type="match status" value="1"/>
</dbReference>
<evidence type="ECO:0000256" key="2">
    <source>
        <dbReference type="ARBA" id="ARBA00022857"/>
    </source>
</evidence>
<accession>A0ABY0H391</accession>